<feature type="region of interest" description="Disordered" evidence="1">
    <location>
        <begin position="1"/>
        <end position="81"/>
    </location>
</feature>
<name>A0A8S2G0N6_9BILA</name>
<feature type="compositionally biased region" description="Low complexity" evidence="1">
    <location>
        <begin position="65"/>
        <end position="74"/>
    </location>
</feature>
<proteinExistence type="predicted"/>
<dbReference type="Proteomes" id="UP000677228">
    <property type="component" value="Unassembled WGS sequence"/>
</dbReference>
<feature type="compositionally biased region" description="Basic and acidic residues" evidence="1">
    <location>
        <begin position="47"/>
        <end position="60"/>
    </location>
</feature>
<feature type="non-terminal residue" evidence="2">
    <location>
        <position position="282"/>
    </location>
</feature>
<accession>A0A8S2G0N6</accession>
<feature type="non-terminal residue" evidence="2">
    <location>
        <position position="1"/>
    </location>
</feature>
<dbReference type="AlphaFoldDB" id="A0A8S2G0N6"/>
<protein>
    <submittedName>
        <fullName evidence="2">Uncharacterized protein</fullName>
    </submittedName>
</protein>
<dbReference type="EMBL" id="CAJNOK010047744">
    <property type="protein sequence ID" value="CAF1589102.1"/>
    <property type="molecule type" value="Genomic_DNA"/>
</dbReference>
<dbReference type="EMBL" id="CAJOBA010071091">
    <property type="protein sequence ID" value="CAF4392230.1"/>
    <property type="molecule type" value="Genomic_DNA"/>
</dbReference>
<sequence>TKTELIIDADTAEDQNDFIEADFGPNQEDDGQQSDQDITSDQEEDNSGEHNDVFSEHEENSNNDQQLQQPQQQPAVEASIDEDEDQGFGFEDMNELQVQDESDDSESSSSDNEHEENIHHQLDNVVVCCKYDTNKIILHRSLSDSNLTLRRVQQHYLSLELLPTTIKTITSQYRKIEHLIDERYEQQTTSSYISTKNEQQKDYNQVMDNITTNVNNVDLLRCEQNIMLWTEDEADRIQLSHSQTLTTTIQILRYFDIEYDQNRLCECFHENVRSENALLPEY</sequence>
<gene>
    <name evidence="2" type="ORF">OVA965_LOCUS41445</name>
    <name evidence="3" type="ORF">TMI583_LOCUS43097</name>
</gene>
<evidence type="ECO:0000313" key="2">
    <source>
        <dbReference type="EMBL" id="CAF1589102.1"/>
    </source>
</evidence>
<comment type="caution">
    <text evidence="2">The sequence shown here is derived from an EMBL/GenBank/DDBJ whole genome shotgun (WGS) entry which is preliminary data.</text>
</comment>
<dbReference type="Proteomes" id="UP000682733">
    <property type="component" value="Unassembled WGS sequence"/>
</dbReference>
<feature type="compositionally biased region" description="Acidic residues" evidence="1">
    <location>
        <begin position="10"/>
        <end position="20"/>
    </location>
</feature>
<organism evidence="2 4">
    <name type="scientific">Didymodactylos carnosus</name>
    <dbReference type="NCBI Taxonomy" id="1234261"/>
    <lineage>
        <taxon>Eukaryota</taxon>
        <taxon>Metazoa</taxon>
        <taxon>Spiralia</taxon>
        <taxon>Gnathifera</taxon>
        <taxon>Rotifera</taxon>
        <taxon>Eurotatoria</taxon>
        <taxon>Bdelloidea</taxon>
        <taxon>Philodinida</taxon>
        <taxon>Philodinidae</taxon>
        <taxon>Didymodactylos</taxon>
    </lineage>
</organism>
<evidence type="ECO:0000256" key="1">
    <source>
        <dbReference type="SAM" id="MobiDB-lite"/>
    </source>
</evidence>
<feature type="compositionally biased region" description="Acidic residues" evidence="1">
    <location>
        <begin position="27"/>
        <end position="46"/>
    </location>
</feature>
<evidence type="ECO:0000313" key="3">
    <source>
        <dbReference type="EMBL" id="CAF4392230.1"/>
    </source>
</evidence>
<evidence type="ECO:0000313" key="4">
    <source>
        <dbReference type="Proteomes" id="UP000677228"/>
    </source>
</evidence>
<feature type="region of interest" description="Disordered" evidence="1">
    <location>
        <begin position="98"/>
        <end position="118"/>
    </location>
</feature>
<reference evidence="2" key="1">
    <citation type="submission" date="2021-02" db="EMBL/GenBank/DDBJ databases">
        <authorList>
            <person name="Nowell W R."/>
        </authorList>
    </citation>
    <scope>NUCLEOTIDE SEQUENCE</scope>
</reference>